<dbReference type="OrthoDB" id="10252683at2759"/>
<organism evidence="7 8">
    <name type="scientific">Tubulinosema ratisbonensis</name>
    <dbReference type="NCBI Taxonomy" id="291195"/>
    <lineage>
        <taxon>Eukaryota</taxon>
        <taxon>Fungi</taxon>
        <taxon>Fungi incertae sedis</taxon>
        <taxon>Microsporidia</taxon>
        <taxon>Tubulinosematoidea</taxon>
        <taxon>Tubulinosematidae</taxon>
        <taxon>Tubulinosema</taxon>
    </lineage>
</organism>
<dbReference type="PANTHER" id="PTHR12010:SF2">
    <property type="entry name" value="40S RIBOSOMAL PROTEIN S29"/>
    <property type="match status" value="1"/>
</dbReference>
<dbReference type="GO" id="GO:0003735">
    <property type="term" value="F:structural constituent of ribosome"/>
    <property type="evidence" value="ECO:0007669"/>
    <property type="project" value="InterPro"/>
</dbReference>
<dbReference type="Proteomes" id="UP000282876">
    <property type="component" value="Unassembled WGS sequence"/>
</dbReference>
<dbReference type="FunFam" id="4.10.830.10:FF:000002">
    <property type="entry name" value="40S ribosomal protein S29"/>
    <property type="match status" value="1"/>
</dbReference>
<evidence type="ECO:0000313" key="8">
    <source>
        <dbReference type="Proteomes" id="UP000282876"/>
    </source>
</evidence>
<gene>
    <name evidence="7" type="ORF">TUBRATIS_001940</name>
</gene>
<keyword evidence="4" id="KW-0689">Ribosomal protein</keyword>
<dbReference type="PROSITE" id="PS00527">
    <property type="entry name" value="RIBOSOMAL_S14"/>
    <property type="match status" value="1"/>
</dbReference>
<feature type="region of interest" description="Disordered" evidence="6">
    <location>
        <begin position="1"/>
        <end position="26"/>
    </location>
</feature>
<dbReference type="NCBIfam" id="NF004424">
    <property type="entry name" value="PRK05766.1"/>
    <property type="match status" value="1"/>
</dbReference>
<dbReference type="AlphaFoldDB" id="A0A437APV2"/>
<keyword evidence="3" id="KW-0862">Zinc</keyword>
<sequence>MVDDVNVQRGPISDFQSNNKPFGKGSRHCRSCFTYRGLIRKYELNMCRRCFREYADKIGFKKLD</sequence>
<proteinExistence type="inferred from homology"/>
<comment type="similarity">
    <text evidence="2">Belongs to the universal ribosomal protein uS14 family.</text>
</comment>
<keyword evidence="5" id="KW-0687">Ribonucleoprotein</keyword>
<dbReference type="Pfam" id="PF00253">
    <property type="entry name" value="Ribosomal_S14"/>
    <property type="match status" value="1"/>
</dbReference>
<evidence type="ECO:0000256" key="2">
    <source>
        <dbReference type="ARBA" id="ARBA00009083"/>
    </source>
</evidence>
<dbReference type="InterPro" id="IPR043140">
    <property type="entry name" value="Ribosomal_uS14_sf"/>
</dbReference>
<dbReference type="EMBL" id="RCSS01000058">
    <property type="protein sequence ID" value="RVD93275.1"/>
    <property type="molecule type" value="Genomic_DNA"/>
</dbReference>
<keyword evidence="8" id="KW-1185">Reference proteome</keyword>
<dbReference type="GO" id="GO:0002181">
    <property type="term" value="P:cytoplasmic translation"/>
    <property type="evidence" value="ECO:0007669"/>
    <property type="project" value="TreeGrafter"/>
</dbReference>
<dbReference type="Gene3D" id="4.10.830.10">
    <property type="entry name" value="30s Ribosomal Protein S14, Chain N"/>
    <property type="match status" value="1"/>
</dbReference>
<dbReference type="GO" id="GO:0008270">
    <property type="term" value="F:zinc ion binding"/>
    <property type="evidence" value="ECO:0007669"/>
    <property type="project" value="InterPro"/>
</dbReference>
<dbReference type="InterPro" id="IPR001209">
    <property type="entry name" value="Ribosomal_uS14"/>
</dbReference>
<dbReference type="GO" id="GO:0022627">
    <property type="term" value="C:cytosolic small ribosomal subunit"/>
    <property type="evidence" value="ECO:0007669"/>
    <property type="project" value="TreeGrafter"/>
</dbReference>
<evidence type="ECO:0000256" key="5">
    <source>
        <dbReference type="ARBA" id="ARBA00023274"/>
    </source>
</evidence>
<dbReference type="VEuPathDB" id="MicrosporidiaDB:TUBRATIS_001940"/>
<evidence type="ECO:0000256" key="6">
    <source>
        <dbReference type="SAM" id="MobiDB-lite"/>
    </source>
</evidence>
<comment type="cofactor">
    <cofactor evidence="1">
        <name>Zn(2+)</name>
        <dbReference type="ChEBI" id="CHEBI:29105"/>
    </cofactor>
</comment>
<reference evidence="7 8" key="1">
    <citation type="submission" date="2018-10" db="EMBL/GenBank/DDBJ databases">
        <title>Draft genome sequence of the microsporidian Tubulinosema ratisbonensis.</title>
        <authorList>
            <person name="Polonais V."/>
            <person name="Peyretaillade E."/>
            <person name="Niehus S."/>
            <person name="Wawrzyniak I."/>
            <person name="Franchet A."/>
            <person name="Gaspin C."/>
            <person name="Reichstadt M."/>
            <person name="Belser C."/>
            <person name="Labadie K."/>
            <person name="Delbac F."/>
            <person name="Ferrandon D."/>
        </authorList>
    </citation>
    <scope>NUCLEOTIDE SEQUENCE [LARGE SCALE GENOMIC DNA]</scope>
    <source>
        <strain evidence="7 8">Franzen</strain>
    </source>
</reference>
<evidence type="ECO:0000256" key="1">
    <source>
        <dbReference type="ARBA" id="ARBA00001947"/>
    </source>
</evidence>
<dbReference type="InterPro" id="IPR039744">
    <property type="entry name" value="RIbosomal_uS14_euk_arc"/>
</dbReference>
<dbReference type="PANTHER" id="PTHR12010">
    <property type="entry name" value="40S RIBOSOMAL PROTEIN S29"/>
    <property type="match status" value="1"/>
</dbReference>
<dbReference type="STRING" id="291195.A0A437APV2"/>
<dbReference type="InterPro" id="IPR018271">
    <property type="entry name" value="Ribosomal_uS14_CS"/>
</dbReference>
<comment type="caution">
    <text evidence="7">The sequence shown here is derived from an EMBL/GenBank/DDBJ whole genome shotgun (WGS) entry which is preliminary data.</text>
</comment>
<evidence type="ECO:0000256" key="3">
    <source>
        <dbReference type="ARBA" id="ARBA00022833"/>
    </source>
</evidence>
<name>A0A437APV2_9MICR</name>
<evidence type="ECO:0000313" key="7">
    <source>
        <dbReference type="EMBL" id="RVD93275.1"/>
    </source>
</evidence>
<evidence type="ECO:0000256" key="4">
    <source>
        <dbReference type="ARBA" id="ARBA00022980"/>
    </source>
</evidence>
<accession>A0A437APV2</accession>
<protein>
    <submittedName>
        <fullName evidence="7">40S ribosomal S29</fullName>
    </submittedName>
</protein>